<dbReference type="Proteomes" id="UP000177478">
    <property type="component" value="Unassembled WGS sequence"/>
</dbReference>
<dbReference type="EMBL" id="MGKD01000010">
    <property type="protein sequence ID" value="OGN19889.1"/>
    <property type="molecule type" value="Genomic_DNA"/>
</dbReference>
<dbReference type="STRING" id="1802689.A3F25_01925"/>
<name>A0A1F8G5S9_9BACT</name>
<sequence>MKILTTILLLGAVALVGAWLWWPRGNPDVALESPSPTPYLYDYYTETPTPYVTSQATPSITPTPLGQGGASPAPVRRPVFITLDSLNGSGEYGVAAIIANKNDLAEVAFNVVGTPVGVYQQAYVMSGTCANLKDIVFALAPLMNGSSTTTLNADFLDVVHGQSQLAIAIYGPLEQSLIPYACGQLR</sequence>
<evidence type="ECO:0000313" key="1">
    <source>
        <dbReference type="EMBL" id="OGN19889.1"/>
    </source>
</evidence>
<dbReference type="AlphaFoldDB" id="A0A1F8G5S9"/>
<gene>
    <name evidence="1" type="ORF">A3F25_01925</name>
</gene>
<evidence type="ECO:0000313" key="2">
    <source>
        <dbReference type="Proteomes" id="UP000177478"/>
    </source>
</evidence>
<accession>A0A1F8G5S9</accession>
<comment type="caution">
    <text evidence="1">The sequence shown here is derived from an EMBL/GenBank/DDBJ whole genome shotgun (WGS) entry which is preliminary data.</text>
</comment>
<reference evidence="1 2" key="1">
    <citation type="journal article" date="2016" name="Nat. Commun.">
        <title>Thousands of microbial genomes shed light on interconnected biogeochemical processes in an aquifer system.</title>
        <authorList>
            <person name="Anantharaman K."/>
            <person name="Brown C.T."/>
            <person name="Hug L.A."/>
            <person name="Sharon I."/>
            <person name="Castelle C.J."/>
            <person name="Probst A.J."/>
            <person name="Thomas B.C."/>
            <person name="Singh A."/>
            <person name="Wilkins M.J."/>
            <person name="Karaoz U."/>
            <person name="Brodie E.L."/>
            <person name="Williams K.H."/>
            <person name="Hubbard S.S."/>
            <person name="Banfield J.F."/>
        </authorList>
    </citation>
    <scope>NUCLEOTIDE SEQUENCE [LARGE SCALE GENOMIC DNA]</scope>
</reference>
<organism evidence="1 2">
    <name type="scientific">Candidatus Yanofskybacteria bacterium RIFCSPHIGHO2_12_FULL_45_19b</name>
    <dbReference type="NCBI Taxonomy" id="1802689"/>
    <lineage>
        <taxon>Bacteria</taxon>
        <taxon>Candidatus Yanofskyibacteriota</taxon>
    </lineage>
</organism>
<protein>
    <recommendedName>
        <fullName evidence="3">LytR/CpsA/Psr regulator C-terminal domain-containing protein</fullName>
    </recommendedName>
</protein>
<proteinExistence type="predicted"/>
<evidence type="ECO:0008006" key="3">
    <source>
        <dbReference type="Google" id="ProtNLM"/>
    </source>
</evidence>